<evidence type="ECO:0000313" key="8">
    <source>
        <dbReference type="EMBL" id="KAJ4794271.1"/>
    </source>
</evidence>
<keyword evidence="6" id="KW-0472">Membrane</keyword>
<keyword evidence="9" id="KW-1185">Reference proteome</keyword>
<keyword evidence="6" id="KW-1133">Transmembrane helix</keyword>
<gene>
    <name evidence="8" type="ORF">LUZ62_045517</name>
</gene>
<dbReference type="GO" id="GO:0016763">
    <property type="term" value="F:pentosyltransferase activity"/>
    <property type="evidence" value="ECO:0007669"/>
    <property type="project" value="UniProtKB-ARBA"/>
</dbReference>
<dbReference type="GO" id="GO:0000139">
    <property type="term" value="C:Golgi membrane"/>
    <property type="evidence" value="ECO:0007669"/>
    <property type="project" value="UniProtKB-SubCell"/>
</dbReference>
<proteinExistence type="predicted"/>
<dbReference type="PANTHER" id="PTHR20961:SF144">
    <property type="entry name" value="OS01G0119100 PROTEIN"/>
    <property type="match status" value="1"/>
</dbReference>
<evidence type="ECO:0000313" key="9">
    <source>
        <dbReference type="Proteomes" id="UP001140206"/>
    </source>
</evidence>
<evidence type="ECO:0000259" key="7">
    <source>
        <dbReference type="Pfam" id="PF04577"/>
    </source>
</evidence>
<dbReference type="AlphaFoldDB" id="A0AAV8FS75"/>
<dbReference type="Pfam" id="PF04577">
    <property type="entry name" value="Glyco_transf_61"/>
    <property type="match status" value="1"/>
</dbReference>
<dbReference type="PANTHER" id="PTHR20961">
    <property type="entry name" value="GLYCOSYLTRANSFERASE"/>
    <property type="match status" value="1"/>
</dbReference>
<reference evidence="8" key="1">
    <citation type="submission" date="2022-08" db="EMBL/GenBank/DDBJ databases">
        <authorList>
            <person name="Marques A."/>
        </authorList>
    </citation>
    <scope>NUCLEOTIDE SEQUENCE</scope>
    <source>
        <strain evidence="8">RhyPub2mFocal</strain>
        <tissue evidence="8">Leaves</tissue>
    </source>
</reference>
<comment type="pathway">
    <text evidence="2">Glycan metabolism.</text>
</comment>
<keyword evidence="3" id="KW-0328">Glycosyltransferase</keyword>
<keyword evidence="6" id="KW-0812">Transmembrane</keyword>
<dbReference type="EMBL" id="JAMFTS010000002">
    <property type="protein sequence ID" value="KAJ4794271.1"/>
    <property type="molecule type" value="Genomic_DNA"/>
</dbReference>
<evidence type="ECO:0000256" key="6">
    <source>
        <dbReference type="SAM" id="Phobius"/>
    </source>
</evidence>
<evidence type="ECO:0000256" key="1">
    <source>
        <dbReference type="ARBA" id="ARBA00004323"/>
    </source>
</evidence>
<comment type="caution">
    <text evidence="8">The sequence shown here is derived from an EMBL/GenBank/DDBJ whole genome shotgun (WGS) entry which is preliminary data.</text>
</comment>
<evidence type="ECO:0000256" key="5">
    <source>
        <dbReference type="ARBA" id="ARBA00023180"/>
    </source>
</evidence>
<evidence type="ECO:0000256" key="3">
    <source>
        <dbReference type="ARBA" id="ARBA00022676"/>
    </source>
</evidence>
<organism evidence="8 9">
    <name type="scientific">Rhynchospora pubera</name>
    <dbReference type="NCBI Taxonomy" id="906938"/>
    <lineage>
        <taxon>Eukaryota</taxon>
        <taxon>Viridiplantae</taxon>
        <taxon>Streptophyta</taxon>
        <taxon>Embryophyta</taxon>
        <taxon>Tracheophyta</taxon>
        <taxon>Spermatophyta</taxon>
        <taxon>Magnoliopsida</taxon>
        <taxon>Liliopsida</taxon>
        <taxon>Poales</taxon>
        <taxon>Cyperaceae</taxon>
        <taxon>Cyperoideae</taxon>
        <taxon>Rhynchosporeae</taxon>
        <taxon>Rhynchospora</taxon>
    </lineage>
</organism>
<dbReference type="InterPro" id="IPR049625">
    <property type="entry name" value="Glyco_transf_61_cat"/>
</dbReference>
<keyword evidence="4" id="KW-0808">Transferase</keyword>
<evidence type="ECO:0000256" key="2">
    <source>
        <dbReference type="ARBA" id="ARBA00004881"/>
    </source>
</evidence>
<keyword evidence="5" id="KW-0325">Glycoprotein</keyword>
<accession>A0AAV8FS75</accession>
<evidence type="ECO:0000256" key="4">
    <source>
        <dbReference type="ARBA" id="ARBA00022679"/>
    </source>
</evidence>
<protein>
    <submittedName>
        <fullName evidence="8">Glycosyltransferase family 61 protein</fullName>
    </submittedName>
</protein>
<feature type="domain" description="Glycosyltransferase 61 catalytic" evidence="7">
    <location>
        <begin position="409"/>
        <end position="507"/>
    </location>
</feature>
<dbReference type="Proteomes" id="UP001140206">
    <property type="component" value="Chromosome 2"/>
</dbReference>
<dbReference type="InterPro" id="IPR007657">
    <property type="entry name" value="Glycosyltransferase_61"/>
</dbReference>
<feature type="transmembrane region" description="Helical" evidence="6">
    <location>
        <begin position="28"/>
        <end position="46"/>
    </location>
</feature>
<sequence length="604" mass="68697">MESTVKPKTMGQEINLLKSIRRIEPRNVALALLLGCFLVTFAYFSMTKFDTFRFFMVNSPSTENVTTPSGAFVQNMVSVDSEQPDTGPSLKESFSKGVPQIDLDNEAQNVPTGGENRNISSINSNNSSIISKIDLISEESVESTVQELDDSIIEETKETTDACDKKHELCSTRNESASNKASTNTSISSTVPPLIDSKLSDTTIENKSKTEIKKQVPLCDLSQRRIDKCEIEGDVRIIGRNATVMWVPSPESDGGPDYERKVWQIKPYPRKEDPAAMSHVRIVTVKPMDGPDDAPACMDHRDVPAIVFSDRGYTGNYFHDFTDVLIPIFTTARRFQGEVEFLVTDFRIYWIMKYLPIFKNLTKYDLVDFDSDEQVRCYKKAYIGLTSHDDFGIDPDRIPERYTLVDFTRFMRTTYGLERDIAEIPIQKTLGRKPRLMIVARAKTRRFMNLDEIVRAAEKLGFEVVATEAINELVKFSVVVNSCDAIMGVHGAGLTNMVFLPINTVFIQILPWGGLEWVAGNYFKRPVQKMKLKYLQYDITPEESTLIEEYPRNHTVFTDPASIRRQGWNAMKEVFLDKQNVRLNIKRFRPTLKKALKHLNSEDS</sequence>
<comment type="subcellular location">
    <subcellularLocation>
        <location evidence="1">Golgi apparatus membrane</location>
        <topology evidence="1">Single-pass type II membrane protein</topology>
    </subcellularLocation>
</comment>
<name>A0AAV8FS75_9POAL</name>